<comment type="caution">
    <text evidence="7">The sequence shown here is derived from an EMBL/GenBank/DDBJ whole genome shotgun (WGS) entry which is preliminary data.</text>
</comment>
<dbReference type="Gene3D" id="3.40.190.10">
    <property type="entry name" value="Periplasmic binding protein-like II"/>
    <property type="match status" value="1"/>
</dbReference>
<comment type="similarity">
    <text evidence="2">Belongs to the bacterial solute-binding protein 5 family.</text>
</comment>
<sequence>MSDKLRWWEDPEQVSLLWKRLQAIHVDRRDFIRVVAAAGGATGAAMAAAACRGGEAEPTTAPPGAVTPPPAVTPTPPTAVGPTPTPGAAASPAAEGELAEQQVLRTNVEEEPQSFDFNKDLYAGGDAVVFAQLAMFNTNNEAVPDIAERWEPNEDASVWTFYIRKDTFWSNGDPVTAHDYEWSWKRQLNPETQATYAGFLYDIKNAEKYNNADPSVTVDDVGVKALDDYTLEVTLEGPRGYFPILAAYIAAAPAHRPSVEKFGDQWTEPQNIVCNGPFKLVEWKHDEYFVLEKNDKYWNAKNITLQRIERPIITPDAAFLAYENDEIDILYRAPLGQLERVQNDPELSKQMQKYNLYGTWYLVPDPNFEPYNIKEVRLAMGHAIDRETIVRDVLKGLGTPAYTMNPPGMPFYIEDTFPEYTEYNPDKARQLLQGTPYEGGRNWPSGMTLTQRREGDAEAAVGSAIIAMLKDVLGMELEHVIGEPRETYDRMWAHQIPLMWVRWYIDYPDPANTLFQVWYSKQPSGHRHSWANDEYDQLVLQANGETDPAKRLELYKRAQEIQLADGAAIYVYNPWNYALVKPWVTNLPRDKDGNFTPAWNIFIRDYDYYKILKH</sequence>
<dbReference type="GO" id="GO:1904680">
    <property type="term" value="F:peptide transmembrane transporter activity"/>
    <property type="evidence" value="ECO:0007669"/>
    <property type="project" value="TreeGrafter"/>
</dbReference>
<dbReference type="Proteomes" id="UP001165306">
    <property type="component" value="Unassembled WGS sequence"/>
</dbReference>
<dbReference type="EMBL" id="JAMSLR010000018">
    <property type="protein sequence ID" value="MCM8750606.1"/>
    <property type="molecule type" value="Genomic_DNA"/>
</dbReference>
<evidence type="ECO:0000256" key="2">
    <source>
        <dbReference type="ARBA" id="ARBA00005695"/>
    </source>
</evidence>
<evidence type="ECO:0000313" key="8">
    <source>
        <dbReference type="Proteomes" id="UP001165306"/>
    </source>
</evidence>
<dbReference type="InterPro" id="IPR039424">
    <property type="entry name" value="SBP_5"/>
</dbReference>
<gene>
    <name evidence="7" type="ORF">NET02_15780</name>
</gene>
<dbReference type="CDD" id="cd08504">
    <property type="entry name" value="PBP2_OppA"/>
    <property type="match status" value="1"/>
</dbReference>
<dbReference type="Gene3D" id="3.90.76.10">
    <property type="entry name" value="Dipeptide-binding Protein, Domain 1"/>
    <property type="match status" value="1"/>
</dbReference>
<reference evidence="7" key="1">
    <citation type="submission" date="2022-06" db="EMBL/GenBank/DDBJ databases">
        <title>CFH 74404 Thermomicrobiaceae sp.</title>
        <authorList>
            <person name="Ming H."/>
            <person name="Li W.-J."/>
            <person name="Zhao Z."/>
        </authorList>
    </citation>
    <scope>NUCLEOTIDE SEQUENCE</scope>
    <source>
        <strain evidence="7">CFH 74404</strain>
    </source>
</reference>
<feature type="compositionally biased region" description="Low complexity" evidence="5">
    <location>
        <begin position="54"/>
        <end position="64"/>
    </location>
</feature>
<evidence type="ECO:0000256" key="1">
    <source>
        <dbReference type="ARBA" id="ARBA00004196"/>
    </source>
</evidence>
<dbReference type="Pfam" id="PF00496">
    <property type="entry name" value="SBP_bac_5"/>
    <property type="match status" value="1"/>
</dbReference>
<keyword evidence="4" id="KW-0732">Signal</keyword>
<dbReference type="PANTHER" id="PTHR30290">
    <property type="entry name" value="PERIPLASMIC BINDING COMPONENT OF ABC TRANSPORTER"/>
    <property type="match status" value="1"/>
</dbReference>
<organism evidence="7 8">
    <name type="scientific">Thermalbibacter longus</name>
    <dbReference type="NCBI Taxonomy" id="2951981"/>
    <lineage>
        <taxon>Bacteria</taxon>
        <taxon>Pseudomonadati</taxon>
        <taxon>Thermomicrobiota</taxon>
        <taxon>Thermomicrobia</taxon>
        <taxon>Thermomicrobiales</taxon>
        <taxon>Thermomicrobiaceae</taxon>
        <taxon>Thermalbibacter</taxon>
    </lineage>
</organism>
<dbReference type="GO" id="GO:0015833">
    <property type="term" value="P:peptide transport"/>
    <property type="evidence" value="ECO:0007669"/>
    <property type="project" value="TreeGrafter"/>
</dbReference>
<evidence type="ECO:0000256" key="4">
    <source>
        <dbReference type="ARBA" id="ARBA00022729"/>
    </source>
</evidence>
<dbReference type="AlphaFoldDB" id="A0AA41WJL7"/>
<dbReference type="FunFam" id="3.90.76.10:FF:000001">
    <property type="entry name" value="Oligopeptide ABC transporter substrate-binding protein"/>
    <property type="match status" value="1"/>
</dbReference>
<feature type="compositionally biased region" description="Pro residues" evidence="5">
    <location>
        <begin position="65"/>
        <end position="85"/>
    </location>
</feature>
<name>A0AA41WJL7_9BACT</name>
<dbReference type="GO" id="GO:0030288">
    <property type="term" value="C:outer membrane-bounded periplasmic space"/>
    <property type="evidence" value="ECO:0007669"/>
    <property type="project" value="UniProtKB-ARBA"/>
</dbReference>
<dbReference type="RefSeq" id="WP_284058394.1">
    <property type="nucleotide sequence ID" value="NZ_JAMSLR010000018.1"/>
</dbReference>
<dbReference type="PROSITE" id="PS51318">
    <property type="entry name" value="TAT"/>
    <property type="match status" value="1"/>
</dbReference>
<feature type="domain" description="Solute-binding protein family 5" evidence="6">
    <location>
        <begin position="142"/>
        <end position="522"/>
    </location>
</feature>
<evidence type="ECO:0000313" key="7">
    <source>
        <dbReference type="EMBL" id="MCM8750606.1"/>
    </source>
</evidence>
<dbReference type="InterPro" id="IPR006311">
    <property type="entry name" value="TAT_signal"/>
</dbReference>
<evidence type="ECO:0000256" key="3">
    <source>
        <dbReference type="ARBA" id="ARBA00022448"/>
    </source>
</evidence>
<dbReference type="SUPFAM" id="SSF53850">
    <property type="entry name" value="Periplasmic binding protein-like II"/>
    <property type="match status" value="1"/>
</dbReference>
<feature type="region of interest" description="Disordered" evidence="5">
    <location>
        <begin position="54"/>
        <end position="95"/>
    </location>
</feature>
<accession>A0AA41WJL7</accession>
<dbReference type="InterPro" id="IPR030678">
    <property type="entry name" value="Peptide/Ni-bd"/>
</dbReference>
<keyword evidence="8" id="KW-1185">Reference proteome</keyword>
<keyword evidence="3" id="KW-0813">Transport</keyword>
<protein>
    <submittedName>
        <fullName evidence="7">Peptide ABC transporter substrate-binding protein</fullName>
    </submittedName>
</protein>
<proteinExistence type="inferred from homology"/>
<evidence type="ECO:0000259" key="6">
    <source>
        <dbReference type="Pfam" id="PF00496"/>
    </source>
</evidence>
<dbReference type="PIRSF" id="PIRSF002741">
    <property type="entry name" value="MppA"/>
    <property type="match status" value="1"/>
</dbReference>
<comment type="subcellular location">
    <subcellularLocation>
        <location evidence="1">Cell envelope</location>
    </subcellularLocation>
</comment>
<dbReference type="InterPro" id="IPR000914">
    <property type="entry name" value="SBP_5_dom"/>
</dbReference>
<dbReference type="Gene3D" id="3.10.105.10">
    <property type="entry name" value="Dipeptide-binding Protein, Domain 3"/>
    <property type="match status" value="1"/>
</dbReference>
<evidence type="ECO:0000256" key="5">
    <source>
        <dbReference type="SAM" id="MobiDB-lite"/>
    </source>
</evidence>
<dbReference type="GO" id="GO:0043190">
    <property type="term" value="C:ATP-binding cassette (ABC) transporter complex"/>
    <property type="evidence" value="ECO:0007669"/>
    <property type="project" value="InterPro"/>
</dbReference>
<feature type="compositionally biased region" description="Low complexity" evidence="5">
    <location>
        <begin position="86"/>
        <end position="95"/>
    </location>
</feature>
<dbReference type="PANTHER" id="PTHR30290:SF10">
    <property type="entry name" value="PERIPLASMIC OLIGOPEPTIDE-BINDING PROTEIN-RELATED"/>
    <property type="match status" value="1"/>
</dbReference>